<accession>A0ABU0HJU6</accession>
<dbReference type="Proteomes" id="UP001236369">
    <property type="component" value="Unassembled WGS sequence"/>
</dbReference>
<dbReference type="RefSeq" id="WP_238248665.1">
    <property type="nucleotide sequence ID" value="NZ_BPQX01000021.1"/>
</dbReference>
<organism evidence="2 3">
    <name type="scientific">Methylobacterium persicinum</name>
    <dbReference type="NCBI Taxonomy" id="374426"/>
    <lineage>
        <taxon>Bacteria</taxon>
        <taxon>Pseudomonadati</taxon>
        <taxon>Pseudomonadota</taxon>
        <taxon>Alphaproteobacteria</taxon>
        <taxon>Hyphomicrobiales</taxon>
        <taxon>Methylobacteriaceae</taxon>
        <taxon>Methylobacterium</taxon>
    </lineage>
</organism>
<evidence type="ECO:0000313" key="2">
    <source>
        <dbReference type="EMBL" id="MDQ0442594.1"/>
    </source>
</evidence>
<name>A0ABU0HJU6_9HYPH</name>
<comment type="caution">
    <text evidence="2">The sequence shown here is derived from an EMBL/GenBank/DDBJ whole genome shotgun (WGS) entry which is preliminary data.</text>
</comment>
<keyword evidence="3" id="KW-1185">Reference proteome</keyword>
<feature type="signal peptide" evidence="1">
    <location>
        <begin position="1"/>
        <end position="24"/>
    </location>
</feature>
<dbReference type="EMBL" id="JAUSVV010000003">
    <property type="protein sequence ID" value="MDQ0442594.1"/>
    <property type="molecule type" value="Genomic_DNA"/>
</dbReference>
<evidence type="ECO:0000256" key="1">
    <source>
        <dbReference type="SAM" id="SignalP"/>
    </source>
</evidence>
<keyword evidence="1" id="KW-0732">Signal</keyword>
<evidence type="ECO:0000313" key="3">
    <source>
        <dbReference type="Proteomes" id="UP001236369"/>
    </source>
</evidence>
<protein>
    <recommendedName>
        <fullName evidence="4">Large exoprotein involved in heme utilization or adhesion</fullName>
    </recommendedName>
</protein>
<feature type="chain" id="PRO_5045252177" description="Large exoprotein involved in heme utilization or adhesion" evidence="1">
    <location>
        <begin position="25"/>
        <end position="125"/>
    </location>
</feature>
<proteinExistence type="predicted"/>
<sequence>MTTLRLTALAPLVFIVSSALPAGAAQAENRFDGSWSVEATGSEGACPGPYRYPIVIRDGQVDDAGGNNVDASGRAEADGDINGTIRQGLAVVSVSGRLAGSAGSGQWTLSGLGSCTGKWTARRVG</sequence>
<gene>
    <name evidence="2" type="ORF">QO016_002088</name>
</gene>
<evidence type="ECO:0008006" key="4">
    <source>
        <dbReference type="Google" id="ProtNLM"/>
    </source>
</evidence>
<reference evidence="2 3" key="1">
    <citation type="submission" date="2023-07" db="EMBL/GenBank/DDBJ databases">
        <title>Genomic Encyclopedia of Type Strains, Phase IV (KMG-IV): sequencing the most valuable type-strain genomes for metagenomic binning, comparative biology and taxonomic classification.</title>
        <authorList>
            <person name="Goeker M."/>
        </authorList>
    </citation>
    <scope>NUCLEOTIDE SEQUENCE [LARGE SCALE GENOMIC DNA]</scope>
    <source>
        <strain evidence="2 3">DSM 19562</strain>
    </source>
</reference>